<sequence length="128" mass="14435">MYLLFLGISSFSLDSDIPIWYPVPSALDFLVGFLDIGRLLALVIFFVGWYLAVDQHLGMNRSWWSQNWTLNLNTKLDFKDSSLDTNQTLRTRRSTDFKAVGSSGSGLRTHGLNGGVSFFGDLSLFFQL</sequence>
<keyword evidence="1" id="KW-0472">Membrane</keyword>
<gene>
    <name evidence="2" type="ORF">CHRIB12_LOCUS14946</name>
</gene>
<proteinExistence type="predicted"/>
<name>A0A915ZGE4_9GLOM</name>
<protein>
    <submittedName>
        <fullName evidence="2">Uncharacterized protein</fullName>
    </submittedName>
</protein>
<organism evidence="2 3">
    <name type="scientific">Rhizophagus irregularis</name>
    <dbReference type="NCBI Taxonomy" id="588596"/>
    <lineage>
        <taxon>Eukaryota</taxon>
        <taxon>Fungi</taxon>
        <taxon>Fungi incertae sedis</taxon>
        <taxon>Mucoromycota</taxon>
        <taxon>Glomeromycotina</taxon>
        <taxon>Glomeromycetes</taxon>
        <taxon>Glomerales</taxon>
        <taxon>Glomeraceae</taxon>
        <taxon>Rhizophagus</taxon>
    </lineage>
</organism>
<comment type="caution">
    <text evidence="2">The sequence shown here is derived from an EMBL/GenBank/DDBJ whole genome shotgun (WGS) entry which is preliminary data.</text>
</comment>
<keyword evidence="1" id="KW-0812">Transmembrane</keyword>
<dbReference type="AlphaFoldDB" id="A0A915ZGE4"/>
<keyword evidence="1" id="KW-1133">Transmembrane helix</keyword>
<evidence type="ECO:0000313" key="2">
    <source>
        <dbReference type="EMBL" id="CAB5375579.1"/>
    </source>
</evidence>
<dbReference type="VEuPathDB" id="FungiDB:RhiirFUN_013778"/>
<dbReference type="Proteomes" id="UP000684084">
    <property type="component" value="Unassembled WGS sequence"/>
</dbReference>
<feature type="transmembrane region" description="Helical" evidence="1">
    <location>
        <begin position="31"/>
        <end position="52"/>
    </location>
</feature>
<evidence type="ECO:0000313" key="3">
    <source>
        <dbReference type="Proteomes" id="UP000684084"/>
    </source>
</evidence>
<dbReference type="EMBL" id="CAGKOT010000034">
    <property type="protein sequence ID" value="CAB5375579.1"/>
    <property type="molecule type" value="Genomic_DNA"/>
</dbReference>
<accession>A0A915ZGE4</accession>
<evidence type="ECO:0000256" key="1">
    <source>
        <dbReference type="SAM" id="Phobius"/>
    </source>
</evidence>
<reference evidence="2" key="1">
    <citation type="submission" date="2020-05" db="EMBL/GenBank/DDBJ databases">
        <authorList>
            <person name="Rincon C."/>
            <person name="Sanders R I."/>
            <person name="Robbins C."/>
            <person name="Chaturvedi A."/>
        </authorList>
    </citation>
    <scope>NUCLEOTIDE SEQUENCE</scope>
    <source>
        <strain evidence="2">CHB12</strain>
    </source>
</reference>
<dbReference type="OrthoDB" id="2412763at2759"/>